<evidence type="ECO:0000313" key="1">
    <source>
        <dbReference type="EMBL" id="KAJ7724479.1"/>
    </source>
</evidence>
<name>A0AAD7HPH4_9AGAR</name>
<organism evidence="1 2">
    <name type="scientific">Mycena maculata</name>
    <dbReference type="NCBI Taxonomy" id="230809"/>
    <lineage>
        <taxon>Eukaryota</taxon>
        <taxon>Fungi</taxon>
        <taxon>Dikarya</taxon>
        <taxon>Basidiomycota</taxon>
        <taxon>Agaricomycotina</taxon>
        <taxon>Agaricomycetes</taxon>
        <taxon>Agaricomycetidae</taxon>
        <taxon>Agaricales</taxon>
        <taxon>Marasmiineae</taxon>
        <taxon>Mycenaceae</taxon>
        <taxon>Mycena</taxon>
    </lineage>
</organism>
<gene>
    <name evidence="1" type="ORF">DFH07DRAFT_264830</name>
</gene>
<proteinExistence type="predicted"/>
<comment type="caution">
    <text evidence="1">The sequence shown here is derived from an EMBL/GenBank/DDBJ whole genome shotgun (WGS) entry which is preliminary data.</text>
</comment>
<reference evidence="1" key="1">
    <citation type="submission" date="2023-03" db="EMBL/GenBank/DDBJ databases">
        <title>Massive genome expansion in bonnet fungi (Mycena s.s.) driven by repeated elements and novel gene families across ecological guilds.</title>
        <authorList>
            <consortium name="Lawrence Berkeley National Laboratory"/>
            <person name="Harder C.B."/>
            <person name="Miyauchi S."/>
            <person name="Viragh M."/>
            <person name="Kuo A."/>
            <person name="Thoen E."/>
            <person name="Andreopoulos B."/>
            <person name="Lu D."/>
            <person name="Skrede I."/>
            <person name="Drula E."/>
            <person name="Henrissat B."/>
            <person name="Morin E."/>
            <person name="Kohler A."/>
            <person name="Barry K."/>
            <person name="LaButti K."/>
            <person name="Morin E."/>
            <person name="Salamov A."/>
            <person name="Lipzen A."/>
            <person name="Mereny Z."/>
            <person name="Hegedus B."/>
            <person name="Baldrian P."/>
            <person name="Stursova M."/>
            <person name="Weitz H."/>
            <person name="Taylor A."/>
            <person name="Grigoriev I.V."/>
            <person name="Nagy L.G."/>
            <person name="Martin F."/>
            <person name="Kauserud H."/>
        </authorList>
    </citation>
    <scope>NUCLEOTIDE SEQUENCE</scope>
    <source>
        <strain evidence="1">CBHHK188m</strain>
    </source>
</reference>
<sequence>MRPIRSWAASLLDRWISRPEAQVLPLYEKAGLGLDVLPETSQSSNESHSVPEILYHTGEIAQDFQELKDALIASTDHDRIFSALDKIETWEAEPLSAQSFQKTLFGLTMAHRHPAKEVTDRLYGSRKFSIPTHIQRQVTGFSYYTPAEETTFQLTFRDKNSLPNTYRSMRLPREEPDERIWADVTVETTSTSPIDVLFGQFIAMSNSRHQHPLAPLSGFSFASASSFVGKTNEEVAKIRNSTWKVRPGRFVQGQVKDLLVTESKVVYYSRSNFSRDSVSDLTLKPPQQRTLPPSCVAPQHWIRPAMPPGGEAVWECLPSLAFVGNGHDLYPGATSPPAITSHIYVPRAFDRERLGIYPHAAYQREVTKDATPVKLEPPITAAQAAALLGRAIQFEVPVVPLPPLPPNARPKKRRREPPPPIYWGVVWGVDAAALELRIFTGGQYQEASATLKVGQPCAVPSNPIDMTRPFTPKWVGLLSLVDGAPEETVPAPAPEAGPTVDRLLSILAVAARSPQFEVGIDGDCVVIAGEISLHGIDSPSVEKIDGCKSGIWQGAREPAGTDQFSMWVRWVRDGTIDLTQPVERFVVTPEGDGDAAALQWTPLTTVTADGGKMALLARGLTSPESIFALTGNDDGDVAGFVECIVLYGAEEDSFHIPGGVSSYTGGDGSFDVLTASDSDGKVVGIKITVSQ</sequence>
<evidence type="ECO:0000313" key="2">
    <source>
        <dbReference type="Proteomes" id="UP001215280"/>
    </source>
</evidence>
<dbReference type="EMBL" id="JARJLG010000238">
    <property type="protein sequence ID" value="KAJ7724479.1"/>
    <property type="molecule type" value="Genomic_DNA"/>
</dbReference>
<dbReference type="Proteomes" id="UP001215280">
    <property type="component" value="Unassembled WGS sequence"/>
</dbReference>
<protein>
    <submittedName>
        <fullName evidence="1">Uncharacterized protein</fullName>
    </submittedName>
</protein>
<dbReference type="AlphaFoldDB" id="A0AAD7HPH4"/>
<keyword evidence="2" id="KW-1185">Reference proteome</keyword>
<accession>A0AAD7HPH4</accession>